<reference evidence="1" key="1">
    <citation type="submission" date="2024-02" db="EMBL/GenBank/DDBJ databases">
        <title>Metagenome Assembled Genome of Zalaria obscura JY119.</title>
        <authorList>
            <person name="Vighnesh L."/>
            <person name="Jagadeeshwari U."/>
            <person name="Venkata Ramana C."/>
            <person name="Sasikala C."/>
        </authorList>
    </citation>
    <scope>NUCLEOTIDE SEQUENCE</scope>
    <source>
        <strain evidence="1">JY119</strain>
    </source>
</reference>
<comment type="caution">
    <text evidence="1">The sequence shown here is derived from an EMBL/GenBank/DDBJ whole genome shotgun (WGS) entry which is preliminary data.</text>
</comment>
<evidence type="ECO:0000313" key="2">
    <source>
        <dbReference type="Proteomes" id="UP001320706"/>
    </source>
</evidence>
<keyword evidence="2" id="KW-1185">Reference proteome</keyword>
<name>A0ACC3SB84_9PEZI</name>
<gene>
    <name evidence="1" type="ORF">M8818_004828</name>
</gene>
<dbReference type="Proteomes" id="UP001320706">
    <property type="component" value="Unassembled WGS sequence"/>
</dbReference>
<organism evidence="1 2">
    <name type="scientific">Zalaria obscura</name>
    <dbReference type="NCBI Taxonomy" id="2024903"/>
    <lineage>
        <taxon>Eukaryota</taxon>
        <taxon>Fungi</taxon>
        <taxon>Dikarya</taxon>
        <taxon>Ascomycota</taxon>
        <taxon>Pezizomycotina</taxon>
        <taxon>Dothideomycetes</taxon>
        <taxon>Dothideomycetidae</taxon>
        <taxon>Dothideales</taxon>
        <taxon>Zalariaceae</taxon>
        <taxon>Zalaria</taxon>
    </lineage>
</organism>
<proteinExistence type="predicted"/>
<sequence>MEVEQHNDHYATLGLSSRRYDTALTPQDIKQAYRVALLRYHPDKASESHAKVGKQAETAHSVDAITLAYKTLSDPALKAEYDRELRLIAAKESKKQDGVSYTGLDVVDLDDLQYDEAAGTWYRSCRCGQERGYIVTEEELEKDAKYGELITGCRGCSLWLKVLFEAETGDEGAGEVAQVIHLPTLSLLSDLYETIAISDISATALSHCQRKFHIPYSTTSAEELISRDDVDVVFILTSDEFHTPYAVEALRKGKNVMVEKPMSLSLPSARQIIEAEREAKNGARVFVGYMRRYAPSFTGAFKRELASIGRIRYARVRDIVGPNAHFVAQSGAFPVKATDFPEGSGETRERLVGELMGEAFEGVTGKGGDGVTDEMVKYARFLGSLGSHDLSLMREALGVPESVAGVSVNDPFYSAIFNYKDTHGNPYAVTYESGIDSVPRFDAHLAVYGERKTVSIKYDTPYIKGLPIEVTVDYLNEHGEAESKQILSSFEDAHTAELREMWECFVNGREIKTSAKDAVGDLELYDRMYKKWLG</sequence>
<protein>
    <submittedName>
        <fullName evidence="1">Uncharacterized protein</fullName>
    </submittedName>
</protein>
<accession>A0ACC3SB84</accession>
<dbReference type="EMBL" id="JAMKPW020000023">
    <property type="protein sequence ID" value="KAK8205651.1"/>
    <property type="molecule type" value="Genomic_DNA"/>
</dbReference>
<evidence type="ECO:0000313" key="1">
    <source>
        <dbReference type="EMBL" id="KAK8205651.1"/>
    </source>
</evidence>